<dbReference type="GO" id="GO:0003899">
    <property type="term" value="F:DNA-directed RNA polymerase activity"/>
    <property type="evidence" value="ECO:0007669"/>
    <property type="project" value="TreeGrafter"/>
</dbReference>
<protein>
    <submittedName>
        <fullName evidence="1">Uncharacterized protein</fullName>
    </submittedName>
</protein>
<dbReference type="AlphaFoldDB" id="A0A835M553"/>
<keyword evidence="2" id="KW-1185">Reference proteome</keyword>
<gene>
    <name evidence="1" type="ORF">IFM89_032330</name>
</gene>
<reference evidence="1 2" key="1">
    <citation type="submission" date="2020-10" db="EMBL/GenBank/DDBJ databases">
        <title>The Coptis chinensis genome and diversification of protoberbering-type alkaloids.</title>
        <authorList>
            <person name="Wang B."/>
            <person name="Shu S."/>
            <person name="Song C."/>
            <person name="Liu Y."/>
        </authorList>
    </citation>
    <scope>NUCLEOTIDE SEQUENCE [LARGE SCALE GENOMIC DNA]</scope>
    <source>
        <strain evidence="1">HL-2020</strain>
        <tissue evidence="1">Leaf</tissue>
    </source>
</reference>
<dbReference type="GO" id="GO:0005666">
    <property type="term" value="C:RNA polymerase III complex"/>
    <property type="evidence" value="ECO:0007669"/>
    <property type="project" value="TreeGrafter"/>
</dbReference>
<name>A0A835M553_9MAGN</name>
<evidence type="ECO:0000313" key="2">
    <source>
        <dbReference type="Proteomes" id="UP000631114"/>
    </source>
</evidence>
<organism evidence="1 2">
    <name type="scientific">Coptis chinensis</name>
    <dbReference type="NCBI Taxonomy" id="261450"/>
    <lineage>
        <taxon>Eukaryota</taxon>
        <taxon>Viridiplantae</taxon>
        <taxon>Streptophyta</taxon>
        <taxon>Embryophyta</taxon>
        <taxon>Tracheophyta</taxon>
        <taxon>Spermatophyta</taxon>
        <taxon>Magnoliopsida</taxon>
        <taxon>Ranunculales</taxon>
        <taxon>Ranunculaceae</taxon>
        <taxon>Coptidoideae</taxon>
        <taxon>Coptis</taxon>
    </lineage>
</organism>
<sequence length="127" mass="14259">MRLWASAHLTSIGYIRYGDPAKEVFKDALQDLIFMCGHVRETFDEVLLISVGRATLSAAFSLADEDHTLPNSVRFTLNQDPAWLLLGLAKNRGIRMLPGANSTGMISGIRGMMMPRPDFRELAHRLW</sequence>
<evidence type="ECO:0000313" key="1">
    <source>
        <dbReference type="EMBL" id="KAF9616777.1"/>
    </source>
</evidence>
<dbReference type="GO" id="GO:0005736">
    <property type="term" value="C:RNA polymerase I complex"/>
    <property type="evidence" value="ECO:0007669"/>
    <property type="project" value="TreeGrafter"/>
</dbReference>
<dbReference type="Proteomes" id="UP000631114">
    <property type="component" value="Unassembled WGS sequence"/>
</dbReference>
<dbReference type="EMBL" id="JADFTS010000003">
    <property type="protein sequence ID" value="KAF9616777.1"/>
    <property type="molecule type" value="Genomic_DNA"/>
</dbReference>
<dbReference type="PANTHER" id="PTHR13946">
    <property type="entry name" value="DNA-DIRECTED RNA POLYMERASE I,II,III"/>
    <property type="match status" value="1"/>
</dbReference>
<dbReference type="GO" id="GO:0006362">
    <property type="term" value="P:transcription elongation by RNA polymerase I"/>
    <property type="evidence" value="ECO:0007669"/>
    <property type="project" value="TreeGrafter"/>
</dbReference>
<accession>A0A835M553</accession>
<dbReference type="PANTHER" id="PTHR13946:SF28">
    <property type="entry name" value="DNA-DIRECTED RNA POLYMERASES I AND III SUBUNIT RPAC2"/>
    <property type="match status" value="1"/>
</dbReference>
<proteinExistence type="predicted"/>
<dbReference type="GO" id="GO:0006383">
    <property type="term" value="P:transcription by RNA polymerase III"/>
    <property type="evidence" value="ECO:0007669"/>
    <property type="project" value="TreeGrafter"/>
</dbReference>
<comment type="caution">
    <text evidence="1">The sequence shown here is derived from an EMBL/GenBank/DDBJ whole genome shotgun (WGS) entry which is preliminary data.</text>
</comment>